<name>A0A9X2JGC6_9BACT</name>
<comment type="caution">
    <text evidence="1">The sequence shown here is derived from an EMBL/GenBank/DDBJ whole genome shotgun (WGS) entry which is preliminary data.</text>
</comment>
<proteinExistence type="predicted"/>
<dbReference type="InterPro" id="IPR046479">
    <property type="entry name" value="DUF6800"/>
</dbReference>
<gene>
    <name evidence="1" type="ORF">NG895_05615</name>
</gene>
<protein>
    <submittedName>
        <fullName evidence="1">Uncharacterized protein</fullName>
    </submittedName>
</protein>
<dbReference type="RefSeq" id="WP_252851485.1">
    <property type="nucleotide sequence ID" value="NZ_JAMXLR010000023.1"/>
</dbReference>
<sequence>MPGSERQREIRRRRKRLKAVAHLKSRLAKATTSEKGEIARKLRAMTPGAEVLIHEWKLEEVDR</sequence>
<dbReference type="AlphaFoldDB" id="A0A9X2JGC6"/>
<dbReference type="EMBL" id="JAMXLR010000023">
    <property type="protein sequence ID" value="MCO6043378.1"/>
    <property type="molecule type" value="Genomic_DNA"/>
</dbReference>
<dbReference type="Proteomes" id="UP001155241">
    <property type="component" value="Unassembled WGS sequence"/>
</dbReference>
<keyword evidence="2" id="KW-1185">Reference proteome</keyword>
<reference evidence="1" key="1">
    <citation type="submission" date="2022-06" db="EMBL/GenBank/DDBJ databases">
        <title>Aeoliella straminimaris, a novel planctomycete from sediments.</title>
        <authorList>
            <person name="Vitorino I.R."/>
            <person name="Lage O.M."/>
        </authorList>
    </citation>
    <scope>NUCLEOTIDE SEQUENCE</scope>
    <source>
        <strain evidence="1">ICT_H6.2</strain>
    </source>
</reference>
<evidence type="ECO:0000313" key="2">
    <source>
        <dbReference type="Proteomes" id="UP001155241"/>
    </source>
</evidence>
<accession>A0A9X2JGC6</accession>
<evidence type="ECO:0000313" key="1">
    <source>
        <dbReference type="EMBL" id="MCO6043378.1"/>
    </source>
</evidence>
<organism evidence="1 2">
    <name type="scientific">Aeoliella straminimaris</name>
    <dbReference type="NCBI Taxonomy" id="2954799"/>
    <lineage>
        <taxon>Bacteria</taxon>
        <taxon>Pseudomonadati</taxon>
        <taxon>Planctomycetota</taxon>
        <taxon>Planctomycetia</taxon>
        <taxon>Pirellulales</taxon>
        <taxon>Lacipirellulaceae</taxon>
        <taxon>Aeoliella</taxon>
    </lineage>
</organism>
<dbReference type="Pfam" id="PF20607">
    <property type="entry name" value="DUF6800"/>
    <property type="match status" value="1"/>
</dbReference>